<dbReference type="Proteomes" id="UP000250321">
    <property type="component" value="Unassembled WGS sequence"/>
</dbReference>
<name>A0A314XUT2_PRUYE</name>
<organism evidence="2 3">
    <name type="scientific">Prunus yedoensis var. nudiflora</name>
    <dbReference type="NCBI Taxonomy" id="2094558"/>
    <lineage>
        <taxon>Eukaryota</taxon>
        <taxon>Viridiplantae</taxon>
        <taxon>Streptophyta</taxon>
        <taxon>Embryophyta</taxon>
        <taxon>Tracheophyta</taxon>
        <taxon>Spermatophyta</taxon>
        <taxon>Magnoliopsida</taxon>
        <taxon>eudicotyledons</taxon>
        <taxon>Gunneridae</taxon>
        <taxon>Pentapetalae</taxon>
        <taxon>rosids</taxon>
        <taxon>fabids</taxon>
        <taxon>Rosales</taxon>
        <taxon>Rosaceae</taxon>
        <taxon>Amygdaloideae</taxon>
        <taxon>Amygdaleae</taxon>
        <taxon>Prunus</taxon>
    </lineage>
</organism>
<sequence>MASGRHSGYGKNHHSSHGKGPHPGHGGDRGTWPNKFGHVAAVIPGPPIFIKPPSHLDQTNLPSHETQQMWLLGFGRVAVRTSRAGRNKEG</sequence>
<proteinExistence type="predicted"/>
<reference evidence="2 3" key="1">
    <citation type="submission" date="2018-02" db="EMBL/GenBank/DDBJ databases">
        <title>Draft genome of wild Prunus yedoensis var. nudiflora.</title>
        <authorList>
            <person name="Baek S."/>
            <person name="Kim J.-H."/>
            <person name="Choi K."/>
            <person name="Kim G.-B."/>
            <person name="Cho A."/>
            <person name="Jang H."/>
            <person name="Shin C.-H."/>
            <person name="Yu H.-J."/>
            <person name="Mun J.-H."/>
        </authorList>
    </citation>
    <scope>NUCLEOTIDE SEQUENCE [LARGE SCALE GENOMIC DNA]</scope>
    <source>
        <strain evidence="3">cv. Jeju island</strain>
        <tissue evidence="2">Leaf</tissue>
    </source>
</reference>
<comment type="caution">
    <text evidence="2">The sequence shown here is derived from an EMBL/GenBank/DDBJ whole genome shotgun (WGS) entry which is preliminary data.</text>
</comment>
<dbReference type="AlphaFoldDB" id="A0A314XUT2"/>
<evidence type="ECO:0000313" key="3">
    <source>
        <dbReference type="Proteomes" id="UP000250321"/>
    </source>
</evidence>
<keyword evidence="3" id="KW-1185">Reference proteome</keyword>
<dbReference type="EMBL" id="PJQY01002247">
    <property type="protein sequence ID" value="PQP95360.1"/>
    <property type="molecule type" value="Genomic_DNA"/>
</dbReference>
<accession>A0A314XUT2</accession>
<evidence type="ECO:0000313" key="2">
    <source>
        <dbReference type="EMBL" id="PQP95360.1"/>
    </source>
</evidence>
<evidence type="ECO:0000256" key="1">
    <source>
        <dbReference type="SAM" id="MobiDB-lite"/>
    </source>
</evidence>
<protein>
    <submittedName>
        <fullName evidence="2">Uncharacterized protein</fullName>
    </submittedName>
</protein>
<feature type="region of interest" description="Disordered" evidence="1">
    <location>
        <begin position="1"/>
        <end position="39"/>
    </location>
</feature>
<feature type="compositionally biased region" description="Basic residues" evidence="1">
    <location>
        <begin position="11"/>
        <end position="22"/>
    </location>
</feature>
<gene>
    <name evidence="2" type="ORF">Pyn_36871</name>
</gene>